<accession>A0A7I8IXS4</accession>
<keyword evidence="1" id="KW-0456">Lyase</keyword>
<keyword evidence="3" id="KW-1185">Reference proteome</keyword>
<dbReference type="PANTHER" id="PTHR12192">
    <property type="entry name" value="CATION TRANSPORT PROTEIN CHAC-RELATED"/>
    <property type="match status" value="1"/>
</dbReference>
<dbReference type="GO" id="GO:0006751">
    <property type="term" value="P:glutathione catabolic process"/>
    <property type="evidence" value="ECO:0007669"/>
    <property type="project" value="InterPro"/>
</dbReference>
<dbReference type="GO" id="GO:0061928">
    <property type="term" value="F:glutathione specific gamma-glutamylcyclotransferase activity"/>
    <property type="evidence" value="ECO:0007669"/>
    <property type="project" value="InterPro"/>
</dbReference>
<dbReference type="Gene3D" id="3.10.490.10">
    <property type="entry name" value="Gamma-glutamyl cyclotransferase-like"/>
    <property type="match status" value="1"/>
</dbReference>
<reference evidence="2 3" key="1">
    <citation type="submission" date="2019-12" db="EMBL/GenBank/DDBJ databases">
        <authorList>
            <person name="Scholz U."/>
            <person name="Mascher M."/>
            <person name="Fiebig A."/>
        </authorList>
    </citation>
    <scope>NUCLEOTIDE SEQUENCE</scope>
</reference>
<evidence type="ECO:0000313" key="3">
    <source>
        <dbReference type="Proteomes" id="UP001189122"/>
    </source>
</evidence>
<organism evidence="2">
    <name type="scientific">Spirodela intermedia</name>
    <name type="common">Intermediate duckweed</name>
    <dbReference type="NCBI Taxonomy" id="51605"/>
    <lineage>
        <taxon>Eukaryota</taxon>
        <taxon>Viridiplantae</taxon>
        <taxon>Streptophyta</taxon>
        <taxon>Embryophyta</taxon>
        <taxon>Tracheophyta</taxon>
        <taxon>Spermatophyta</taxon>
        <taxon>Magnoliopsida</taxon>
        <taxon>Liliopsida</taxon>
        <taxon>Araceae</taxon>
        <taxon>Lemnoideae</taxon>
        <taxon>Spirodela</taxon>
    </lineage>
</organism>
<dbReference type="EMBL" id="LR743593">
    <property type="protein sequence ID" value="CAA2622744.1"/>
    <property type="molecule type" value="Genomic_DNA"/>
</dbReference>
<dbReference type="AlphaFoldDB" id="A0A7I8IXS4"/>
<gene>
    <name evidence="2" type="ORF">SI7747_06008768</name>
</gene>
<sequence length="221" mass="24497">MVLWVFGYGSLVWNPGFDFDERVVGCIKGYRRVFTLACTDHRGTVENPARTLTLEASEGAVCWGAAYRVRGGPERRGRHYGTTLFLAAYLEKRECEYDLKTFVDFYKVGCKLASPSFTSTPDKTVNKYYLGPAPLEDMARQIATASGPCGNNRDYLFSLETAMADIGHEDDSVIELANEVRKVMASLQLLGAAHMAMRAHHLPLVQHLPPLAEAAAVMDSR</sequence>
<name>A0A7I8IXS4_SPIIN</name>
<dbReference type="InterPro" id="IPR013024">
    <property type="entry name" value="GGCT-like"/>
</dbReference>
<evidence type="ECO:0000256" key="1">
    <source>
        <dbReference type="ARBA" id="ARBA00023239"/>
    </source>
</evidence>
<dbReference type="PANTHER" id="PTHR12192:SF19">
    <property type="entry name" value="GAMMA-GLUTAMYLCYCLOTRANSFERASE 2-2"/>
    <property type="match status" value="1"/>
</dbReference>
<dbReference type="InterPro" id="IPR006840">
    <property type="entry name" value="ChaC"/>
</dbReference>
<dbReference type="Proteomes" id="UP001189122">
    <property type="component" value="Unassembled WGS sequence"/>
</dbReference>
<dbReference type="Pfam" id="PF04752">
    <property type="entry name" value="ChaC"/>
    <property type="match status" value="1"/>
</dbReference>
<proteinExistence type="predicted"/>
<dbReference type="EMBL" id="CACRZD030000006">
    <property type="protein sequence ID" value="CAA6662376.1"/>
    <property type="molecule type" value="Genomic_DNA"/>
</dbReference>
<protein>
    <submittedName>
        <fullName evidence="2">Uncharacterized protein</fullName>
    </submittedName>
</protein>
<evidence type="ECO:0000313" key="2">
    <source>
        <dbReference type="EMBL" id="CAA2622744.1"/>
    </source>
</evidence>
<dbReference type="GO" id="GO:0005737">
    <property type="term" value="C:cytoplasm"/>
    <property type="evidence" value="ECO:0007669"/>
    <property type="project" value="TreeGrafter"/>
</dbReference>
<dbReference type="CDD" id="cd06661">
    <property type="entry name" value="GGCT_like"/>
    <property type="match status" value="1"/>
</dbReference>